<keyword evidence="4" id="KW-1185">Reference proteome</keyword>
<evidence type="ECO:0000256" key="1">
    <source>
        <dbReference type="ARBA" id="ARBA00022679"/>
    </source>
</evidence>
<evidence type="ECO:0000313" key="3">
    <source>
        <dbReference type="EMBL" id="OCS89874.1"/>
    </source>
</evidence>
<keyword evidence="1" id="KW-0808">Transferase</keyword>
<dbReference type="GO" id="GO:0008080">
    <property type="term" value="F:N-acetyltransferase activity"/>
    <property type="evidence" value="ECO:0007669"/>
    <property type="project" value="InterPro"/>
</dbReference>
<dbReference type="RefSeq" id="WP_066465009.1">
    <property type="nucleotide sequence ID" value="NZ_MATO01000039.1"/>
</dbReference>
<evidence type="ECO:0000259" key="2">
    <source>
        <dbReference type="PROSITE" id="PS51186"/>
    </source>
</evidence>
<dbReference type="EMBL" id="MATO01000039">
    <property type="protein sequence ID" value="OCS89874.1"/>
    <property type="molecule type" value="Genomic_DNA"/>
</dbReference>
<dbReference type="Pfam" id="PF00583">
    <property type="entry name" value="Acetyltransf_1"/>
    <property type="match status" value="1"/>
</dbReference>
<feature type="domain" description="N-acetyltransferase" evidence="2">
    <location>
        <begin position="1"/>
        <end position="149"/>
    </location>
</feature>
<gene>
    <name evidence="3" type="ORF">A6K76_12165</name>
</gene>
<dbReference type="PROSITE" id="PS51186">
    <property type="entry name" value="GNAT"/>
    <property type="match status" value="1"/>
</dbReference>
<comment type="caution">
    <text evidence="3">The sequence shown here is derived from an EMBL/GenBank/DDBJ whole genome shotgun (WGS) entry which is preliminary data.</text>
</comment>
<accession>A0A1C0YRT4</accession>
<dbReference type="OrthoDB" id="162775at2"/>
<dbReference type="InterPro" id="IPR016181">
    <property type="entry name" value="Acyl_CoA_acyltransferase"/>
</dbReference>
<protein>
    <recommendedName>
        <fullName evidence="2">N-acetyltransferase domain-containing protein</fullName>
    </recommendedName>
</protein>
<dbReference type="InterPro" id="IPR050769">
    <property type="entry name" value="NAT_camello-type"/>
</dbReference>
<dbReference type="Proteomes" id="UP000093482">
    <property type="component" value="Unassembled WGS sequence"/>
</dbReference>
<dbReference type="PANTHER" id="PTHR13947">
    <property type="entry name" value="GNAT FAMILY N-ACETYLTRANSFERASE"/>
    <property type="match status" value="1"/>
</dbReference>
<reference evidence="3 4" key="1">
    <citation type="submission" date="2016-07" db="EMBL/GenBank/DDBJ databases">
        <title>Caryophanon latum genome sequencing.</title>
        <authorList>
            <person name="Verma A."/>
            <person name="Pal Y."/>
            <person name="Krishnamurthi S."/>
        </authorList>
    </citation>
    <scope>NUCLEOTIDE SEQUENCE [LARGE SCALE GENOMIC DNA]</scope>
    <source>
        <strain evidence="3 4">DSM 14151</strain>
    </source>
</reference>
<sequence length="150" mass="17552">MILEKTLANRESYKPLLLMADEDEQILNRYIGEGDLYEMRVNDDIIGVALFIPVDEETIELRNIALRPSYRGQGVAKEMIMQAETIFAAKQYTRIIVGTANCNLNNVALYQKLGFRMYDIKRDFFAQHKKPQYEQGMQAIDFWMFEKNLK</sequence>
<dbReference type="PANTHER" id="PTHR13947:SF37">
    <property type="entry name" value="LD18367P"/>
    <property type="match status" value="1"/>
</dbReference>
<dbReference type="InterPro" id="IPR000182">
    <property type="entry name" value="GNAT_dom"/>
</dbReference>
<organism evidence="3 4">
    <name type="scientific">Caryophanon latum</name>
    <dbReference type="NCBI Taxonomy" id="33977"/>
    <lineage>
        <taxon>Bacteria</taxon>
        <taxon>Bacillati</taxon>
        <taxon>Bacillota</taxon>
        <taxon>Bacilli</taxon>
        <taxon>Bacillales</taxon>
        <taxon>Caryophanaceae</taxon>
        <taxon>Caryophanon</taxon>
    </lineage>
</organism>
<proteinExistence type="predicted"/>
<evidence type="ECO:0000313" key="4">
    <source>
        <dbReference type="Proteomes" id="UP000093482"/>
    </source>
</evidence>
<dbReference type="SUPFAM" id="SSF55729">
    <property type="entry name" value="Acyl-CoA N-acyltransferases (Nat)"/>
    <property type="match status" value="1"/>
</dbReference>
<name>A0A1C0YRT4_9BACL</name>
<dbReference type="CDD" id="cd04301">
    <property type="entry name" value="NAT_SF"/>
    <property type="match status" value="1"/>
</dbReference>
<dbReference type="AlphaFoldDB" id="A0A1C0YRT4"/>
<dbReference type="Gene3D" id="3.40.630.30">
    <property type="match status" value="1"/>
</dbReference>